<evidence type="ECO:0000256" key="1">
    <source>
        <dbReference type="ARBA" id="ARBA00006056"/>
    </source>
</evidence>
<dbReference type="InterPro" id="IPR043143">
    <property type="entry name" value="Mal/L-sulf/L-lact_DH-like_NADP"/>
</dbReference>
<evidence type="ECO:0000256" key="2">
    <source>
        <dbReference type="ARBA" id="ARBA00023002"/>
    </source>
</evidence>
<keyword evidence="2" id="KW-0560">Oxidoreductase</keyword>
<dbReference type="Proteomes" id="UP001586593">
    <property type="component" value="Unassembled WGS sequence"/>
</dbReference>
<dbReference type="Pfam" id="PF02615">
    <property type="entry name" value="Ldh_2"/>
    <property type="match status" value="1"/>
</dbReference>
<dbReference type="Gene3D" id="3.30.1370.60">
    <property type="entry name" value="Hypothetical oxidoreductase yiak, domain 2"/>
    <property type="match status" value="1"/>
</dbReference>
<organism evidence="3 4">
    <name type="scientific">Phialemonium thermophilum</name>
    <dbReference type="NCBI Taxonomy" id="223376"/>
    <lineage>
        <taxon>Eukaryota</taxon>
        <taxon>Fungi</taxon>
        <taxon>Dikarya</taxon>
        <taxon>Ascomycota</taxon>
        <taxon>Pezizomycotina</taxon>
        <taxon>Sordariomycetes</taxon>
        <taxon>Sordariomycetidae</taxon>
        <taxon>Cephalothecales</taxon>
        <taxon>Cephalothecaceae</taxon>
        <taxon>Phialemonium</taxon>
    </lineage>
</organism>
<dbReference type="PANTHER" id="PTHR11091">
    <property type="entry name" value="OXIDOREDUCTASE-RELATED"/>
    <property type="match status" value="1"/>
</dbReference>
<name>A0ABR3WC15_9PEZI</name>
<gene>
    <name evidence="3" type="ORF">VTK73DRAFT_7851</name>
</gene>
<sequence length="330" mass="35230">MKVTIQEAQQLAHDVLVRTGYSTEGADRIAKHLLDSHLRGYTSAGLARILVIRDRLAGRAPVEAITVTNETSVLAHLDGQDTFGYLVGQRATEMAISKAKQLGISIVCANNTWTTGMLAYYSEMATKENLVTIITANSTPWVAAHGGYAGVHGTNPLCIGFPSSGTPIIVDIATSKILHADIVLAQRLNTELPPGAAFNAQGEPTTNPWEVFQGAIAPWGGHRGSGIATAIQLLGVLAGSPAFPPTLGQFGFSIIAIDPSQFRPLEDFKKEVDLYAKRIRESPPIAGGLPLRLPFERSAALRAEALQAGEVDVDDSLYKTLLEILGKKVD</sequence>
<dbReference type="Gene3D" id="1.10.1530.10">
    <property type="match status" value="1"/>
</dbReference>
<protein>
    <submittedName>
        <fullName evidence="3">Uncharacterized protein</fullName>
    </submittedName>
</protein>
<comment type="caution">
    <text evidence="3">The sequence shown here is derived from an EMBL/GenBank/DDBJ whole genome shotgun (WGS) entry which is preliminary data.</text>
</comment>
<evidence type="ECO:0000313" key="4">
    <source>
        <dbReference type="Proteomes" id="UP001586593"/>
    </source>
</evidence>
<dbReference type="InterPro" id="IPR003767">
    <property type="entry name" value="Malate/L-lactate_DH-like"/>
</dbReference>
<keyword evidence="4" id="KW-1185">Reference proteome</keyword>
<dbReference type="InterPro" id="IPR036111">
    <property type="entry name" value="Mal/L-sulfo/L-lacto_DH-like_sf"/>
</dbReference>
<evidence type="ECO:0000313" key="3">
    <source>
        <dbReference type="EMBL" id="KAL1858296.1"/>
    </source>
</evidence>
<reference evidence="3 4" key="1">
    <citation type="journal article" date="2024" name="Commun. Biol.">
        <title>Comparative genomic analysis of thermophilic fungi reveals convergent evolutionary adaptations and gene losses.</title>
        <authorList>
            <person name="Steindorff A.S."/>
            <person name="Aguilar-Pontes M.V."/>
            <person name="Robinson A.J."/>
            <person name="Andreopoulos B."/>
            <person name="LaButti K."/>
            <person name="Kuo A."/>
            <person name="Mondo S."/>
            <person name="Riley R."/>
            <person name="Otillar R."/>
            <person name="Haridas S."/>
            <person name="Lipzen A."/>
            <person name="Grimwood J."/>
            <person name="Schmutz J."/>
            <person name="Clum A."/>
            <person name="Reid I.D."/>
            <person name="Moisan M.C."/>
            <person name="Butler G."/>
            <person name="Nguyen T.T.M."/>
            <person name="Dewar K."/>
            <person name="Conant G."/>
            <person name="Drula E."/>
            <person name="Henrissat B."/>
            <person name="Hansel C."/>
            <person name="Singer S."/>
            <person name="Hutchinson M.I."/>
            <person name="de Vries R.P."/>
            <person name="Natvig D.O."/>
            <person name="Powell A.J."/>
            <person name="Tsang A."/>
            <person name="Grigoriev I.V."/>
        </authorList>
    </citation>
    <scope>NUCLEOTIDE SEQUENCE [LARGE SCALE GENOMIC DNA]</scope>
    <source>
        <strain evidence="3 4">ATCC 24622</strain>
    </source>
</reference>
<comment type="similarity">
    <text evidence="1">Belongs to the LDH2/MDH2 oxidoreductase family.</text>
</comment>
<dbReference type="PANTHER" id="PTHR11091:SF0">
    <property type="entry name" value="MALATE DEHYDROGENASE"/>
    <property type="match status" value="1"/>
</dbReference>
<dbReference type="EMBL" id="JAZHXJ010000524">
    <property type="protein sequence ID" value="KAL1858296.1"/>
    <property type="molecule type" value="Genomic_DNA"/>
</dbReference>
<proteinExistence type="inferred from homology"/>
<accession>A0ABR3WC15</accession>
<dbReference type="InterPro" id="IPR043144">
    <property type="entry name" value="Mal/L-sulf/L-lact_DH-like_ah"/>
</dbReference>
<dbReference type="SUPFAM" id="SSF89733">
    <property type="entry name" value="L-sulfolactate dehydrogenase-like"/>
    <property type="match status" value="1"/>
</dbReference>